<dbReference type="CDD" id="cd00130">
    <property type="entry name" value="PAS"/>
    <property type="match status" value="1"/>
</dbReference>
<proteinExistence type="predicted"/>
<dbReference type="CDD" id="cd00082">
    <property type="entry name" value="HisKA"/>
    <property type="match status" value="1"/>
</dbReference>
<dbReference type="SUPFAM" id="SSF55785">
    <property type="entry name" value="PYP-like sensor domain (PAS domain)"/>
    <property type="match status" value="3"/>
</dbReference>
<dbReference type="Pfam" id="PF00512">
    <property type="entry name" value="HisKA"/>
    <property type="match status" value="1"/>
</dbReference>
<protein>
    <recommendedName>
        <fullName evidence="2">histidine kinase</fullName>
        <ecNumber evidence="2">2.7.13.3</ecNumber>
    </recommendedName>
</protein>
<dbReference type="InterPro" id="IPR035965">
    <property type="entry name" value="PAS-like_dom_sf"/>
</dbReference>
<dbReference type="PANTHER" id="PTHR43065:SF42">
    <property type="entry name" value="TWO-COMPONENT SENSOR PPRA"/>
    <property type="match status" value="1"/>
</dbReference>
<evidence type="ECO:0000256" key="4">
    <source>
        <dbReference type="PROSITE-ProRule" id="PRU00169"/>
    </source>
</evidence>
<dbReference type="PROSITE" id="PS50109">
    <property type="entry name" value="HIS_KIN"/>
    <property type="match status" value="1"/>
</dbReference>
<dbReference type="EMBL" id="JACNJZ010000084">
    <property type="protein sequence ID" value="MBC8317364.1"/>
    <property type="molecule type" value="Genomic_DNA"/>
</dbReference>
<evidence type="ECO:0000259" key="6">
    <source>
        <dbReference type="PROSITE" id="PS50110"/>
    </source>
</evidence>
<dbReference type="PRINTS" id="PR00344">
    <property type="entry name" value="BCTRLSENSOR"/>
</dbReference>
<evidence type="ECO:0000259" key="8">
    <source>
        <dbReference type="PROSITE" id="PS50113"/>
    </source>
</evidence>
<dbReference type="PROSITE" id="PS50113">
    <property type="entry name" value="PAC"/>
    <property type="match status" value="3"/>
</dbReference>
<dbReference type="Pfam" id="PF00072">
    <property type="entry name" value="Response_reg"/>
    <property type="match status" value="1"/>
</dbReference>
<keyword evidence="3 4" id="KW-0597">Phosphoprotein</keyword>
<dbReference type="SMART" id="SM00387">
    <property type="entry name" value="HATPase_c"/>
    <property type="match status" value="1"/>
</dbReference>
<evidence type="ECO:0000256" key="3">
    <source>
        <dbReference type="ARBA" id="ARBA00022553"/>
    </source>
</evidence>
<dbReference type="PROSITE" id="PS50110">
    <property type="entry name" value="RESPONSE_REGULATORY"/>
    <property type="match status" value="1"/>
</dbReference>
<dbReference type="EC" id="2.7.13.3" evidence="2"/>
<dbReference type="InterPro" id="IPR003594">
    <property type="entry name" value="HATPase_dom"/>
</dbReference>
<gene>
    <name evidence="9" type="ORF">H8E41_05620</name>
</gene>
<evidence type="ECO:0000313" key="9">
    <source>
        <dbReference type="EMBL" id="MBC8317364.1"/>
    </source>
</evidence>
<dbReference type="SMART" id="SM00448">
    <property type="entry name" value="REC"/>
    <property type="match status" value="1"/>
</dbReference>
<dbReference type="InterPro" id="IPR005467">
    <property type="entry name" value="His_kinase_dom"/>
</dbReference>
<feature type="domain" description="PAS" evidence="7">
    <location>
        <begin position="166"/>
        <end position="198"/>
    </location>
</feature>
<dbReference type="SMART" id="SM00388">
    <property type="entry name" value="HisKA"/>
    <property type="match status" value="1"/>
</dbReference>
<dbReference type="InterPro" id="IPR003661">
    <property type="entry name" value="HisK_dim/P_dom"/>
</dbReference>
<dbReference type="AlphaFoldDB" id="A0A8J6NEB5"/>
<dbReference type="InterPro" id="IPR004358">
    <property type="entry name" value="Sig_transdc_His_kin-like_C"/>
</dbReference>
<feature type="domain" description="PAC" evidence="8">
    <location>
        <begin position="89"/>
        <end position="142"/>
    </location>
</feature>
<name>A0A8J6NEB5_9BACT</name>
<dbReference type="InterPro" id="IPR000700">
    <property type="entry name" value="PAS-assoc_C"/>
</dbReference>
<dbReference type="Gene3D" id="1.10.287.130">
    <property type="match status" value="1"/>
</dbReference>
<dbReference type="PROSITE" id="PS50112">
    <property type="entry name" value="PAS"/>
    <property type="match status" value="1"/>
</dbReference>
<dbReference type="GO" id="GO:0000155">
    <property type="term" value="F:phosphorelay sensor kinase activity"/>
    <property type="evidence" value="ECO:0007669"/>
    <property type="project" value="InterPro"/>
</dbReference>
<comment type="caution">
    <text evidence="9">The sequence shown here is derived from an EMBL/GenBank/DDBJ whole genome shotgun (WGS) entry which is preliminary data.</text>
</comment>
<dbReference type="Proteomes" id="UP000614424">
    <property type="component" value="Unassembled WGS sequence"/>
</dbReference>
<reference evidence="9 10" key="1">
    <citation type="submission" date="2020-08" db="EMBL/GenBank/DDBJ databases">
        <title>Bridging the membrane lipid divide: bacteria of the FCB group superphylum have the potential to synthesize archaeal ether lipids.</title>
        <authorList>
            <person name="Villanueva L."/>
            <person name="Von Meijenfeldt F.A.B."/>
            <person name="Westbye A.B."/>
            <person name="Yadav S."/>
            <person name="Hopmans E.C."/>
            <person name="Dutilh B.E."/>
            <person name="Sinninghe Damste J.S."/>
        </authorList>
    </citation>
    <scope>NUCLEOTIDE SEQUENCE [LARGE SCALE GENOMIC DNA]</scope>
    <source>
        <strain evidence="9">NIOZ-UU47</strain>
    </source>
</reference>
<dbReference type="Gene3D" id="3.30.450.20">
    <property type="entry name" value="PAS domain"/>
    <property type="match status" value="3"/>
</dbReference>
<dbReference type="SUPFAM" id="SSF52172">
    <property type="entry name" value="CheY-like"/>
    <property type="match status" value="1"/>
</dbReference>
<dbReference type="SMART" id="SM00091">
    <property type="entry name" value="PAS"/>
    <property type="match status" value="3"/>
</dbReference>
<dbReference type="SUPFAM" id="SSF55874">
    <property type="entry name" value="ATPase domain of HSP90 chaperone/DNA topoisomerase II/histidine kinase"/>
    <property type="match status" value="1"/>
</dbReference>
<dbReference type="Pfam" id="PF02518">
    <property type="entry name" value="HATPase_c"/>
    <property type="match status" value="1"/>
</dbReference>
<dbReference type="InterPro" id="IPR011006">
    <property type="entry name" value="CheY-like_superfamily"/>
</dbReference>
<dbReference type="NCBIfam" id="TIGR00229">
    <property type="entry name" value="sensory_box"/>
    <property type="match status" value="3"/>
</dbReference>
<dbReference type="PANTHER" id="PTHR43065">
    <property type="entry name" value="SENSOR HISTIDINE KINASE"/>
    <property type="match status" value="1"/>
</dbReference>
<dbReference type="InterPro" id="IPR000014">
    <property type="entry name" value="PAS"/>
</dbReference>
<dbReference type="Pfam" id="PF13426">
    <property type="entry name" value="PAS_9"/>
    <property type="match status" value="3"/>
</dbReference>
<feature type="domain" description="Histidine kinase" evidence="5">
    <location>
        <begin position="403"/>
        <end position="627"/>
    </location>
</feature>
<evidence type="ECO:0000313" key="10">
    <source>
        <dbReference type="Proteomes" id="UP000614424"/>
    </source>
</evidence>
<feature type="domain" description="PAC" evidence="8">
    <location>
        <begin position="340"/>
        <end position="390"/>
    </location>
</feature>
<feature type="domain" description="PAC" evidence="8">
    <location>
        <begin position="216"/>
        <end position="267"/>
    </location>
</feature>
<organism evidence="9 10">
    <name type="scientific">Candidatus Desulfobia pelagia</name>
    <dbReference type="NCBI Taxonomy" id="2841692"/>
    <lineage>
        <taxon>Bacteria</taxon>
        <taxon>Pseudomonadati</taxon>
        <taxon>Thermodesulfobacteriota</taxon>
        <taxon>Desulfobulbia</taxon>
        <taxon>Desulfobulbales</taxon>
        <taxon>Desulfobulbaceae</taxon>
        <taxon>Candidatus Desulfobia</taxon>
    </lineage>
</organism>
<dbReference type="InterPro" id="IPR001789">
    <property type="entry name" value="Sig_transdc_resp-reg_receiver"/>
</dbReference>
<dbReference type="Gene3D" id="3.40.50.2300">
    <property type="match status" value="1"/>
</dbReference>
<evidence type="ECO:0000259" key="7">
    <source>
        <dbReference type="PROSITE" id="PS50112"/>
    </source>
</evidence>
<dbReference type="SUPFAM" id="SSF47384">
    <property type="entry name" value="Homodimeric domain of signal transducing histidine kinase"/>
    <property type="match status" value="1"/>
</dbReference>
<dbReference type="CDD" id="cd00156">
    <property type="entry name" value="REC"/>
    <property type="match status" value="1"/>
</dbReference>
<accession>A0A8J6NEB5</accession>
<evidence type="ECO:0000256" key="2">
    <source>
        <dbReference type="ARBA" id="ARBA00012438"/>
    </source>
</evidence>
<comment type="catalytic activity">
    <reaction evidence="1">
        <text>ATP + protein L-histidine = ADP + protein N-phospho-L-histidine.</text>
        <dbReference type="EC" id="2.7.13.3"/>
    </reaction>
</comment>
<dbReference type="Gene3D" id="3.30.565.10">
    <property type="entry name" value="Histidine kinase-like ATPase, C-terminal domain"/>
    <property type="match status" value="1"/>
</dbReference>
<dbReference type="InterPro" id="IPR036097">
    <property type="entry name" value="HisK_dim/P_sf"/>
</dbReference>
<evidence type="ECO:0000256" key="1">
    <source>
        <dbReference type="ARBA" id="ARBA00000085"/>
    </source>
</evidence>
<feature type="domain" description="Response regulatory" evidence="6">
    <location>
        <begin position="650"/>
        <end position="766"/>
    </location>
</feature>
<dbReference type="InterPro" id="IPR036890">
    <property type="entry name" value="HATPase_C_sf"/>
</dbReference>
<feature type="modified residue" description="4-aspartylphosphate" evidence="4">
    <location>
        <position position="701"/>
    </location>
</feature>
<evidence type="ECO:0000259" key="5">
    <source>
        <dbReference type="PROSITE" id="PS50109"/>
    </source>
</evidence>
<sequence length="770" mass="86078">MEKKPSYEELENALRESEERYRSVVDNIGIGISAISPQMEILSLNKQMMDWFPQIDLSKKPICYKAFNNPPRQEICSYCPTIKTLNDGVPHESVTSTPSGDSFINYRIIATPVKDKEGKVVGAIEMVEDVTEKLEAEEALRVSLNNQESIFRAAPIGIGLVKDRIIIKANDRLCEIVGYERDELINKNARMLYPTEEEFNWVGEEKYRQISEHGTGTVETRWLRKDGTIINVLLSSTPLYPPDLSAGVTFTAFDISKRKEAERAIVEAKKQWEKTFDAMADIVTIQDKEMRIVRANKAAYTFFKAEYSQLNGMYCYELFTGKSEPCQDCPMVQTVKDTGNHSEIVEHETLGKIFLVSSSAITNSNGDLEYFVHTAKDITEQKALEERIRQSQKMEAVGTLTGGIAHDFNNILAAILGYAELIEKDVSPESQIGQDIKGIITSGRRAADLVKHLLAYSRKTGMIKQHIYPHLTIKEALKMLRATLPTSIVIEEEIDSHCGTVLMNPTNLHQIIINLCNNAAQAMPDRKGLIRINLDRQEINPEKIPVELDIPAGPFIVLSVSDTGCGIDGENKKRIFEPYFTTKEMGSGTGLGLAVVHGITHDCKGFIDVESAVGKGTTFRVFIPFSEKPVEESPQLDEEDILTAAGRSERIMVVDDDPLLTKICERRLTNNGYIVTCFTDSQEALEEFHGNPNNFDLLITDQTMPGLTGADLANAVLKIKPSMPIIMCTGHSETVSEEKAFSMGIKRYVYKPIKDDELLVAVREVLDENS</sequence>